<sequence>MKGRFWFPALGYWGTDTEQYCCEKQAGVIGVQVTKQELIQQYEQYIPWLEGLSSLDEQAFRTPVGPGKWTCAEIIGHLLYWDRVLLHDIFPNVSEGAAIECPEFSDFEMVNGIAAQYAREEASIQTLIAESIEIRSQIISYLQNKSEEEFQRTFLINTSEQTLLLLMEDFTGHDRHHRQQIEKHLEKLLSA</sequence>
<evidence type="ECO:0000313" key="3">
    <source>
        <dbReference type="Proteomes" id="UP000677918"/>
    </source>
</evidence>
<dbReference type="InterPro" id="IPR034660">
    <property type="entry name" value="DinB/YfiT-like"/>
</dbReference>
<dbReference type="SUPFAM" id="SSF109854">
    <property type="entry name" value="DinB/YfiT-like putative metalloenzymes"/>
    <property type="match status" value="1"/>
</dbReference>
<dbReference type="InterPro" id="IPR024775">
    <property type="entry name" value="DinB-like"/>
</dbReference>
<dbReference type="AlphaFoldDB" id="A0A8J4GZA5"/>
<comment type="caution">
    <text evidence="2">The sequence shown here is derived from an EMBL/GenBank/DDBJ whole genome shotgun (WGS) entry which is preliminary data.</text>
</comment>
<reference evidence="2" key="1">
    <citation type="submission" date="2021-04" db="EMBL/GenBank/DDBJ databases">
        <title>Draft genome sequence of Xylanibacillus composti strain K13.</title>
        <authorList>
            <person name="Uke A."/>
            <person name="Chhe C."/>
            <person name="Baramee S."/>
            <person name="Kosugi A."/>
        </authorList>
    </citation>
    <scope>NUCLEOTIDE SEQUENCE</scope>
    <source>
        <strain evidence="2">K13</strain>
    </source>
</reference>
<dbReference type="Pfam" id="PF12867">
    <property type="entry name" value="DinB_2"/>
    <property type="match status" value="1"/>
</dbReference>
<proteinExistence type="predicted"/>
<dbReference type="Proteomes" id="UP000677918">
    <property type="component" value="Unassembled WGS sequence"/>
</dbReference>
<keyword evidence="3" id="KW-1185">Reference proteome</keyword>
<dbReference type="RefSeq" id="WP_213410548.1">
    <property type="nucleotide sequence ID" value="NZ_BOVK01000011.1"/>
</dbReference>
<protein>
    <submittedName>
        <fullName evidence="2">DinB family protein</fullName>
    </submittedName>
</protein>
<dbReference type="Gene3D" id="1.20.120.450">
    <property type="entry name" value="dinb family like domain"/>
    <property type="match status" value="1"/>
</dbReference>
<feature type="domain" description="DinB-like" evidence="1">
    <location>
        <begin position="40"/>
        <end position="181"/>
    </location>
</feature>
<evidence type="ECO:0000259" key="1">
    <source>
        <dbReference type="Pfam" id="PF12867"/>
    </source>
</evidence>
<name>A0A8J4GZA5_9BACL</name>
<evidence type="ECO:0000313" key="2">
    <source>
        <dbReference type="EMBL" id="GIQ67919.1"/>
    </source>
</evidence>
<organism evidence="2 3">
    <name type="scientific">Xylanibacillus composti</name>
    <dbReference type="NCBI Taxonomy" id="1572762"/>
    <lineage>
        <taxon>Bacteria</taxon>
        <taxon>Bacillati</taxon>
        <taxon>Bacillota</taxon>
        <taxon>Bacilli</taxon>
        <taxon>Bacillales</taxon>
        <taxon>Paenibacillaceae</taxon>
        <taxon>Xylanibacillus</taxon>
    </lineage>
</organism>
<gene>
    <name evidence="2" type="ORF">XYCOK13_07430</name>
</gene>
<dbReference type="EMBL" id="BOVK01000011">
    <property type="protein sequence ID" value="GIQ67919.1"/>
    <property type="molecule type" value="Genomic_DNA"/>
</dbReference>
<accession>A0A8J4GZA5</accession>